<reference evidence="2" key="1">
    <citation type="journal article" date="2021" name="PeerJ">
        <title>Extensive microbial diversity within the chicken gut microbiome revealed by metagenomics and culture.</title>
        <authorList>
            <person name="Gilroy R."/>
            <person name="Ravi A."/>
            <person name="Getino M."/>
            <person name="Pursley I."/>
            <person name="Horton D.L."/>
            <person name="Alikhan N.F."/>
            <person name="Baker D."/>
            <person name="Gharbi K."/>
            <person name="Hall N."/>
            <person name="Watson M."/>
            <person name="Adriaenssens E.M."/>
            <person name="Foster-Nyarko E."/>
            <person name="Jarju S."/>
            <person name="Secka A."/>
            <person name="Antonio M."/>
            <person name="Oren A."/>
            <person name="Chaudhuri R.R."/>
            <person name="La Ragione R."/>
            <person name="Hildebrand F."/>
            <person name="Pallen M.J."/>
        </authorList>
    </citation>
    <scope>NUCLEOTIDE SEQUENCE</scope>
    <source>
        <strain evidence="2">ChiGjej6B6-11269</strain>
    </source>
</reference>
<sequence>YSGDKPFGLFVQKRDDNQREMNIAFTRIREVFEAAGVENFGALPEEMAARGKFAACFKELTEHLEAARIQGFSWENANDPIQNEDGTKESVPLDFTEQDYLILAQRYKELRTPSDTLPEHFLSMDDVPFEIEGYLTEIDTGKIDNDYMQSNFTKWLKALAQKDVSPEELDRTWSELHKSFASLSQDDQHYAEVFLHDIESGDAHVMEGKSLMDYIVEYRRRAEDERIVSIVDALGVDVEKLIELMSIKVDENTINEYGRFDELMGTLDKSRARAFFERREGENVSPFKVRIKADALLRSFILKGGFDLE</sequence>
<evidence type="ECO:0000259" key="1">
    <source>
        <dbReference type="Pfam" id="PF12008"/>
    </source>
</evidence>
<accession>A0A9D2UUX5</accession>
<reference evidence="2" key="2">
    <citation type="submission" date="2021-09" db="EMBL/GenBank/DDBJ databases">
        <authorList>
            <person name="Gilroy R."/>
        </authorList>
    </citation>
    <scope>NUCLEOTIDE SEQUENCE</scope>
    <source>
        <strain evidence="2">ChiGjej6B6-11269</strain>
    </source>
</reference>
<evidence type="ECO:0000313" key="3">
    <source>
        <dbReference type="Proteomes" id="UP000786989"/>
    </source>
</evidence>
<organism evidence="2 3">
    <name type="scientific">Slackia equolifaciens</name>
    <dbReference type="NCBI Taxonomy" id="498718"/>
    <lineage>
        <taxon>Bacteria</taxon>
        <taxon>Bacillati</taxon>
        <taxon>Actinomycetota</taxon>
        <taxon>Coriobacteriia</taxon>
        <taxon>Eggerthellales</taxon>
        <taxon>Eggerthellaceae</taxon>
        <taxon>Slackia</taxon>
    </lineage>
</organism>
<feature type="domain" description="Type I restriction enzyme R protein C-terminal" evidence="1">
    <location>
        <begin position="11"/>
        <end position="300"/>
    </location>
</feature>
<gene>
    <name evidence="2" type="ORF">K8U77_00415</name>
</gene>
<proteinExistence type="predicted"/>
<keyword evidence="2" id="KW-0378">Hydrolase</keyword>
<dbReference type="EMBL" id="DYWI01000007">
    <property type="protein sequence ID" value="HJF64569.1"/>
    <property type="molecule type" value="Genomic_DNA"/>
</dbReference>
<dbReference type="AlphaFoldDB" id="A0A9D2UUX5"/>
<evidence type="ECO:0000313" key="2">
    <source>
        <dbReference type="EMBL" id="HJF64569.1"/>
    </source>
</evidence>
<keyword evidence="2" id="KW-0540">Nuclease</keyword>
<keyword evidence="2" id="KW-0255">Endonuclease</keyword>
<dbReference type="Proteomes" id="UP000786989">
    <property type="component" value="Unassembled WGS sequence"/>
</dbReference>
<feature type="non-terminal residue" evidence="2">
    <location>
        <position position="1"/>
    </location>
</feature>
<dbReference type="InterPro" id="IPR022625">
    <property type="entry name" value="TypeI_RM_Rsu_C"/>
</dbReference>
<dbReference type="Pfam" id="PF12008">
    <property type="entry name" value="EcoR124_C"/>
    <property type="match status" value="1"/>
</dbReference>
<protein>
    <submittedName>
        <fullName evidence="2">Type I restriction endonuclease subunit R</fullName>
    </submittedName>
</protein>
<comment type="caution">
    <text evidence="2">The sequence shown here is derived from an EMBL/GenBank/DDBJ whole genome shotgun (WGS) entry which is preliminary data.</text>
</comment>
<name>A0A9D2UUX5_9ACTN</name>
<dbReference type="GO" id="GO:0004519">
    <property type="term" value="F:endonuclease activity"/>
    <property type="evidence" value="ECO:0007669"/>
    <property type="project" value="UniProtKB-KW"/>
</dbReference>